<reference evidence="8" key="1">
    <citation type="submission" date="2021-10" db="EMBL/GenBank/DDBJ databases">
        <title>Tropical sea cucumber genome reveals ecological adaptation and Cuvierian tubules defense mechanism.</title>
        <authorList>
            <person name="Chen T."/>
        </authorList>
    </citation>
    <scope>NUCLEOTIDE SEQUENCE</scope>
    <source>
        <strain evidence="8">Nanhai2018</strain>
        <tissue evidence="8">Muscle</tissue>
    </source>
</reference>
<evidence type="ECO:0000313" key="8">
    <source>
        <dbReference type="EMBL" id="KAJ8047089.1"/>
    </source>
</evidence>
<dbReference type="InterPro" id="IPR038770">
    <property type="entry name" value="Na+/solute_symporter_sf"/>
</dbReference>
<dbReference type="Proteomes" id="UP001152320">
    <property type="component" value="Chromosome 2"/>
</dbReference>
<feature type="transmembrane region" description="Helical" evidence="7">
    <location>
        <begin position="172"/>
        <end position="192"/>
    </location>
</feature>
<dbReference type="InterPro" id="IPR002657">
    <property type="entry name" value="BilAc:Na_symport/Acr3"/>
</dbReference>
<keyword evidence="4" id="KW-0769">Symport</keyword>
<keyword evidence="5 7" id="KW-1133">Transmembrane helix</keyword>
<feature type="transmembrane region" description="Helical" evidence="7">
    <location>
        <begin position="108"/>
        <end position="131"/>
    </location>
</feature>
<keyword evidence="9" id="KW-1185">Reference proteome</keyword>
<feature type="transmembrane region" description="Helical" evidence="7">
    <location>
        <begin position="138"/>
        <end position="160"/>
    </location>
</feature>
<feature type="transmembrane region" description="Helical" evidence="7">
    <location>
        <begin position="239"/>
        <end position="260"/>
    </location>
</feature>
<organism evidence="8 9">
    <name type="scientific">Holothuria leucospilota</name>
    <name type="common">Black long sea cucumber</name>
    <name type="synonym">Mertensiothuria leucospilota</name>
    <dbReference type="NCBI Taxonomy" id="206669"/>
    <lineage>
        <taxon>Eukaryota</taxon>
        <taxon>Metazoa</taxon>
        <taxon>Echinodermata</taxon>
        <taxon>Eleutherozoa</taxon>
        <taxon>Echinozoa</taxon>
        <taxon>Holothuroidea</taxon>
        <taxon>Aspidochirotacea</taxon>
        <taxon>Aspidochirotida</taxon>
        <taxon>Holothuriidae</taxon>
        <taxon>Holothuria</taxon>
    </lineage>
</organism>
<gene>
    <name evidence="8" type="ORF">HOLleu_05987</name>
</gene>
<feature type="transmembrane region" description="Helical" evidence="7">
    <location>
        <begin position="306"/>
        <end position="325"/>
    </location>
</feature>
<proteinExistence type="inferred from homology"/>
<comment type="caution">
    <text evidence="8">The sequence shown here is derived from an EMBL/GenBank/DDBJ whole genome shotgun (WGS) entry which is preliminary data.</text>
</comment>
<evidence type="ECO:0000256" key="3">
    <source>
        <dbReference type="ARBA" id="ARBA00022692"/>
    </source>
</evidence>
<name>A0A9Q1CMF5_HOLLE</name>
<dbReference type="Gene3D" id="1.20.1530.20">
    <property type="match status" value="1"/>
</dbReference>
<dbReference type="OrthoDB" id="203097at2759"/>
<evidence type="ECO:0000313" key="9">
    <source>
        <dbReference type="Proteomes" id="UP001152320"/>
    </source>
</evidence>
<comment type="similarity">
    <text evidence="2">Belongs to the bile acid:sodium symporter (BASS) (TC 2.A.28) family.</text>
</comment>
<evidence type="ECO:0000256" key="2">
    <source>
        <dbReference type="ARBA" id="ARBA00006528"/>
    </source>
</evidence>
<dbReference type="InterPro" id="IPR004710">
    <property type="entry name" value="Bilac:Na_transpt"/>
</dbReference>
<feature type="transmembrane region" description="Helical" evidence="7">
    <location>
        <begin position="204"/>
        <end position="227"/>
    </location>
</feature>
<feature type="transmembrane region" description="Helical" evidence="7">
    <location>
        <begin position="78"/>
        <end position="102"/>
    </location>
</feature>
<protein>
    <submittedName>
        <fullName evidence="8">Solute carrier family 10 member 6</fullName>
    </submittedName>
</protein>
<evidence type="ECO:0000256" key="1">
    <source>
        <dbReference type="ARBA" id="ARBA00004141"/>
    </source>
</evidence>
<accession>A0A9Q1CMF5</accession>
<feature type="transmembrane region" description="Helical" evidence="7">
    <location>
        <begin position="269"/>
        <end position="286"/>
    </location>
</feature>
<dbReference type="PANTHER" id="PTHR10361">
    <property type="entry name" value="SODIUM-BILE ACID COTRANSPORTER"/>
    <property type="match status" value="1"/>
</dbReference>
<evidence type="ECO:0000256" key="5">
    <source>
        <dbReference type="ARBA" id="ARBA00022989"/>
    </source>
</evidence>
<evidence type="ECO:0000256" key="7">
    <source>
        <dbReference type="SAM" id="Phobius"/>
    </source>
</evidence>
<dbReference type="AlphaFoldDB" id="A0A9Q1CMF5"/>
<keyword evidence="6 7" id="KW-0472">Membrane</keyword>
<comment type="subcellular location">
    <subcellularLocation>
        <location evidence="1">Membrane</location>
        <topology evidence="1">Multi-pass membrane protein</topology>
    </subcellularLocation>
</comment>
<keyword evidence="3 7" id="KW-0812">Transmembrane</keyword>
<dbReference type="EMBL" id="JAIZAY010000002">
    <property type="protein sequence ID" value="KAJ8047089.1"/>
    <property type="molecule type" value="Genomic_DNA"/>
</dbReference>
<sequence length="402" mass="44350">MEATEMNDWVTEETPTESVNGSSFHFPPFIIWDGTLKDMDGFKIVCETLMAITAAAINLAMGTLLSRDEIKRQHKFPGSVLVGCFCQFLLLPFLVLGLVHILRLDFSFAIGMLMISVVPTSPIASLLTFFLDGNIYISVAMTIISTIMAVGMIPIVLFFISETLSLDAIRSPAYAIVVSFIHILIPLSIGILCRHFLKPTWNRLIILFGLSFGLAGFAANIVIQFTINKTLLTAPLNVFIALASLPVASYVLAYVVSFLAKQDGASRKALAISLVYHSMGIAILTLSSSDLQSKWEWKELTTFPSLYSPITSVYGMVGVLLYLVCFSRDRESALSGHRIILTGYQVIEDEEYPEPNRNIVMVKDENKIKKEDLSKYGLVGRGGEIMRIGSITMPTVTEAYTS</sequence>
<evidence type="ECO:0000256" key="4">
    <source>
        <dbReference type="ARBA" id="ARBA00022847"/>
    </source>
</evidence>
<dbReference type="Pfam" id="PF01758">
    <property type="entry name" value="SBF"/>
    <property type="match status" value="1"/>
</dbReference>
<keyword evidence="4" id="KW-0813">Transport</keyword>
<evidence type="ECO:0000256" key="6">
    <source>
        <dbReference type="ARBA" id="ARBA00023136"/>
    </source>
</evidence>
<feature type="transmembrane region" description="Helical" evidence="7">
    <location>
        <begin position="42"/>
        <end position="66"/>
    </location>
</feature>
<dbReference type="PANTHER" id="PTHR10361:SF28">
    <property type="entry name" value="P3 PROTEIN-RELATED"/>
    <property type="match status" value="1"/>
</dbReference>
<dbReference type="GO" id="GO:0008508">
    <property type="term" value="F:bile acid:sodium symporter activity"/>
    <property type="evidence" value="ECO:0007669"/>
    <property type="project" value="TreeGrafter"/>
</dbReference>
<dbReference type="GO" id="GO:0016020">
    <property type="term" value="C:membrane"/>
    <property type="evidence" value="ECO:0007669"/>
    <property type="project" value="UniProtKB-SubCell"/>
</dbReference>